<keyword evidence="9" id="KW-0378">Hydrolase</keyword>
<dbReference type="InterPro" id="IPR007484">
    <property type="entry name" value="Peptidase_M28"/>
</dbReference>
<comment type="subunit">
    <text evidence="4">Monomer.</text>
</comment>
<keyword evidence="15" id="KW-1185">Reference proteome</keyword>
<dbReference type="Proteomes" id="UP000632289">
    <property type="component" value="Unassembled WGS sequence"/>
</dbReference>
<evidence type="ECO:0000256" key="11">
    <source>
        <dbReference type="ARBA" id="ARBA00023157"/>
    </source>
</evidence>
<accession>A0A927IEF7</accession>
<dbReference type="GO" id="GO:0004177">
    <property type="term" value="F:aminopeptidase activity"/>
    <property type="evidence" value="ECO:0007669"/>
    <property type="project" value="InterPro"/>
</dbReference>
<feature type="chain" id="PRO_5037578555" evidence="12">
    <location>
        <begin position="28"/>
        <end position="540"/>
    </location>
</feature>
<organism evidence="14 15">
    <name type="scientific">Streptomyces chumphonensis</name>
    <dbReference type="NCBI Taxonomy" id="1214925"/>
    <lineage>
        <taxon>Bacteria</taxon>
        <taxon>Bacillati</taxon>
        <taxon>Actinomycetota</taxon>
        <taxon>Actinomycetes</taxon>
        <taxon>Kitasatosporales</taxon>
        <taxon>Streptomycetaceae</taxon>
        <taxon>Streptomyces</taxon>
    </lineage>
</organism>
<evidence type="ECO:0000256" key="4">
    <source>
        <dbReference type="ARBA" id="ARBA00011245"/>
    </source>
</evidence>
<evidence type="ECO:0000259" key="13">
    <source>
        <dbReference type="Pfam" id="PF04389"/>
    </source>
</evidence>
<protein>
    <submittedName>
        <fullName evidence="14">M20/M25/M40 family metallo-hydrolase</fullName>
    </submittedName>
</protein>
<dbReference type="Gene3D" id="3.40.630.10">
    <property type="entry name" value="Zn peptidases"/>
    <property type="match status" value="1"/>
</dbReference>
<evidence type="ECO:0000256" key="6">
    <source>
        <dbReference type="ARBA" id="ARBA00022670"/>
    </source>
</evidence>
<dbReference type="Pfam" id="PF04389">
    <property type="entry name" value="Peptidase_M28"/>
    <property type="match status" value="1"/>
</dbReference>
<evidence type="ECO:0000313" key="15">
    <source>
        <dbReference type="Proteomes" id="UP000632289"/>
    </source>
</evidence>
<feature type="signal peptide" evidence="12">
    <location>
        <begin position="1"/>
        <end position="27"/>
    </location>
</feature>
<evidence type="ECO:0000256" key="8">
    <source>
        <dbReference type="ARBA" id="ARBA00022729"/>
    </source>
</evidence>
<dbReference type="AlphaFoldDB" id="A0A927IEF7"/>
<dbReference type="InterPro" id="IPR045175">
    <property type="entry name" value="M28_fam"/>
</dbReference>
<evidence type="ECO:0000256" key="3">
    <source>
        <dbReference type="ARBA" id="ARBA00005957"/>
    </source>
</evidence>
<comment type="cofactor">
    <cofactor evidence="1">
        <name>Zn(2+)</name>
        <dbReference type="ChEBI" id="CHEBI:29105"/>
    </cofactor>
</comment>
<evidence type="ECO:0000256" key="7">
    <source>
        <dbReference type="ARBA" id="ARBA00022723"/>
    </source>
</evidence>
<feature type="domain" description="Peptidase M28" evidence="13">
    <location>
        <begin position="106"/>
        <end position="324"/>
    </location>
</feature>
<dbReference type="GO" id="GO:0005576">
    <property type="term" value="C:extracellular region"/>
    <property type="evidence" value="ECO:0007669"/>
    <property type="project" value="UniProtKB-SubCell"/>
</dbReference>
<evidence type="ECO:0000256" key="9">
    <source>
        <dbReference type="ARBA" id="ARBA00022801"/>
    </source>
</evidence>
<dbReference type="Gene3D" id="2.60.120.380">
    <property type="match status" value="1"/>
</dbReference>
<comment type="similarity">
    <text evidence="3">Belongs to the peptidase M28 family. M28A subfamily.</text>
</comment>
<reference evidence="14" key="1">
    <citation type="submission" date="2020-09" db="EMBL/GenBank/DDBJ databases">
        <title>Secondary metabolite and genome analysis of marine Streptomyces chumphonensis KK1-2T.</title>
        <authorList>
            <person name="Phongsopitanun W."/>
            <person name="Kanchanasin P."/>
            <person name="Pittayakhajonwut P."/>
            <person name="Suwanborirux K."/>
            <person name="Tanasupawat S."/>
        </authorList>
    </citation>
    <scope>NUCLEOTIDE SEQUENCE</scope>
    <source>
        <strain evidence="14">KK1-2</strain>
    </source>
</reference>
<proteinExistence type="inferred from homology"/>
<sequence length="540" mass="55523">MLRRLTAPVAALALAISGLAFTGSAGAQPQQSPTTAAAAAAPDISLAGVKEHLNEFQRIADANGGNRAHGRPGYKASVDYVQAQLDAVGFQTRVQSFTYFGATGYNLIADWPGGDPDDVLMVGGHLDGVTSGAGINDNGSGSAAILEVALEVARTDHQPQKHLRFAWWGAEELGLIGSSRYVDSLSSAEQARISGYYNFDMIGSPNPGYFIYDGDNSDGVGAGPGPDGSAYLETVLEDYFDSINWPTRGTDFSGRSDYGPFIEVGIAAGGTFTGAEGRKTSAEAQLWGGTAGRAYDPCYHGSCDGIGNIDDGALNRNADAIAHAVWTVGGEQSANDFSLALSPSSGSVDAGAAVTASVATETTRGSAQSVSLSASGLPQGVTASFSPSSVTSGESSQLTLTAAAAAASGTYTVTVRGTGTDTAKTATYRLTVNGTSACGGYESTRTGSLTGRGDADYQPDGSYYYSSGSGTHRACLDGPDGADFDLYLQKWSGSSWSTVDRSTSSGPDESVSYSGTSGYYRYQVYAYSGSGSYTLGYDTP</sequence>
<dbReference type="FunFam" id="3.40.630.10:FF:000066">
    <property type="entry name" value="M28 family peptidase"/>
    <property type="match status" value="1"/>
</dbReference>
<comment type="subcellular location">
    <subcellularLocation>
        <location evidence="2">Secreted</location>
    </subcellularLocation>
</comment>
<dbReference type="GO" id="GO:0046872">
    <property type="term" value="F:metal ion binding"/>
    <property type="evidence" value="ECO:0007669"/>
    <property type="project" value="UniProtKB-KW"/>
</dbReference>
<evidence type="ECO:0000256" key="12">
    <source>
        <dbReference type="SAM" id="SignalP"/>
    </source>
</evidence>
<comment type="caution">
    <text evidence="14">The sequence shown here is derived from an EMBL/GenBank/DDBJ whole genome shotgun (WGS) entry which is preliminary data.</text>
</comment>
<dbReference type="InterPro" id="IPR041756">
    <property type="entry name" value="M28_SGAP-like"/>
</dbReference>
<keyword evidence="6" id="KW-0645">Protease</keyword>
<dbReference type="PANTHER" id="PTHR12147">
    <property type="entry name" value="METALLOPEPTIDASE M28 FAMILY MEMBER"/>
    <property type="match status" value="1"/>
</dbReference>
<gene>
    <name evidence="14" type="ORF">IF129_19215</name>
</gene>
<evidence type="ECO:0000313" key="14">
    <source>
        <dbReference type="EMBL" id="MBD3933674.1"/>
    </source>
</evidence>
<dbReference type="SUPFAM" id="SSF53187">
    <property type="entry name" value="Zn-dependent exopeptidases"/>
    <property type="match status" value="1"/>
</dbReference>
<evidence type="ECO:0000256" key="10">
    <source>
        <dbReference type="ARBA" id="ARBA00022833"/>
    </source>
</evidence>
<dbReference type="CDD" id="cd03876">
    <property type="entry name" value="M28_SGAP_like"/>
    <property type="match status" value="1"/>
</dbReference>
<keyword evidence="5" id="KW-0964">Secreted</keyword>
<keyword evidence="10" id="KW-0862">Zinc</keyword>
<keyword evidence="8 12" id="KW-0732">Signal</keyword>
<name>A0A927IEF7_9ACTN</name>
<evidence type="ECO:0000256" key="1">
    <source>
        <dbReference type="ARBA" id="ARBA00001947"/>
    </source>
</evidence>
<dbReference type="PANTHER" id="PTHR12147:SF26">
    <property type="entry name" value="PEPTIDASE M28 DOMAIN-CONTAINING PROTEIN"/>
    <property type="match status" value="1"/>
</dbReference>
<dbReference type="GO" id="GO:0008235">
    <property type="term" value="F:metalloexopeptidase activity"/>
    <property type="evidence" value="ECO:0007669"/>
    <property type="project" value="InterPro"/>
</dbReference>
<dbReference type="GO" id="GO:0006508">
    <property type="term" value="P:proteolysis"/>
    <property type="evidence" value="ECO:0007669"/>
    <property type="project" value="UniProtKB-KW"/>
</dbReference>
<keyword evidence="7" id="KW-0479">Metal-binding</keyword>
<evidence type="ECO:0000256" key="2">
    <source>
        <dbReference type="ARBA" id="ARBA00004613"/>
    </source>
</evidence>
<evidence type="ECO:0000256" key="5">
    <source>
        <dbReference type="ARBA" id="ARBA00022525"/>
    </source>
</evidence>
<keyword evidence="11" id="KW-1015">Disulfide bond</keyword>
<dbReference type="EMBL" id="JACXYU010000011">
    <property type="protein sequence ID" value="MBD3933674.1"/>
    <property type="molecule type" value="Genomic_DNA"/>
</dbReference>